<accession>A0A3Q0JAF4</accession>
<protein>
    <recommendedName>
        <fullName evidence="2">Pyridoxal phosphate homeostasis protein</fullName>
        <shortName evidence="2">PLP homeostasis protein</shortName>
    </recommendedName>
</protein>
<proteinExistence type="inferred from homology"/>
<dbReference type="CDD" id="cd06822">
    <property type="entry name" value="PLPDE_III_YBL036c_euk"/>
    <property type="match status" value="1"/>
</dbReference>
<dbReference type="RefSeq" id="XP_026685429.1">
    <property type="nucleotide sequence ID" value="XM_026829628.1"/>
</dbReference>
<dbReference type="AlphaFoldDB" id="A0A3Q0JAF4"/>
<evidence type="ECO:0000259" key="5">
    <source>
        <dbReference type="Pfam" id="PF01168"/>
    </source>
</evidence>
<feature type="domain" description="Alanine racemase N-terminal" evidence="5">
    <location>
        <begin position="55"/>
        <end position="266"/>
    </location>
</feature>
<dbReference type="PANTHER" id="PTHR10146">
    <property type="entry name" value="PROLINE SYNTHETASE CO-TRANSCRIBED BACTERIAL HOMOLOG PROTEIN"/>
    <property type="match status" value="1"/>
</dbReference>
<evidence type="ECO:0000256" key="3">
    <source>
        <dbReference type="PIRSR" id="PIRSR004848-1"/>
    </source>
</evidence>
<evidence type="ECO:0000256" key="2">
    <source>
        <dbReference type="HAMAP-Rule" id="MF_03225"/>
    </source>
</evidence>
<dbReference type="InterPro" id="IPR011078">
    <property type="entry name" value="PyrdxlP_homeostasis"/>
</dbReference>
<dbReference type="PIRSF" id="PIRSF004848">
    <property type="entry name" value="YBL036c_PLPDEIII"/>
    <property type="match status" value="1"/>
</dbReference>
<comment type="function">
    <text evidence="2">Pyridoxal 5'-phosphate (PLP)-binding protein, which may be involved in intracellular homeostatic regulation of pyridoxal 5'-phosphate (PLP), the active form of vitamin B6.</text>
</comment>
<sequence>MVNLRLHLSYLISFGVISRSVVTRAFNMEAAIKGTLEKVEQACARRPQELQWSRPRLVAVSKTKPKELIIEAYNGGQRHFGENYVQELLEKGHDPEITSKCKDIRWHFIGHLQSNKVPKVIKVPNLEYIETIHDTRLATQVNNAWAKHQPDKKLKVFCQINTSGEENKHGAHPEHAEALVSHVINSCPNLEFTGLMTIGKYGYDTKHGPNPDFLKELAKCRKDVCKKLNLNESNVELSMGMSSDYEHAIELGSTNVRVGSSIFGEREYANKHSG</sequence>
<gene>
    <name evidence="7" type="primary">LOC103517590</name>
</gene>
<name>A0A3Q0JAF4_DIACI</name>
<evidence type="ECO:0000313" key="6">
    <source>
        <dbReference type="Proteomes" id="UP000079169"/>
    </source>
</evidence>
<dbReference type="InterPro" id="IPR001608">
    <property type="entry name" value="Ala_racemase_N"/>
</dbReference>
<dbReference type="SUPFAM" id="SSF51419">
    <property type="entry name" value="PLP-binding barrel"/>
    <property type="match status" value="1"/>
</dbReference>
<dbReference type="GeneID" id="103517590"/>
<comment type="similarity">
    <text evidence="2 4">Belongs to the pyridoxal phosphate-binding protein YggS/PROSC family.</text>
</comment>
<dbReference type="STRING" id="121845.A0A3Q0JAF4"/>
<dbReference type="NCBIfam" id="TIGR00044">
    <property type="entry name" value="YggS family pyridoxal phosphate-dependent enzyme"/>
    <property type="match status" value="1"/>
</dbReference>
<dbReference type="PANTHER" id="PTHR10146:SF14">
    <property type="entry name" value="PYRIDOXAL PHOSPHATE HOMEOSTASIS PROTEIN"/>
    <property type="match status" value="1"/>
</dbReference>
<reference evidence="7" key="1">
    <citation type="submission" date="2025-08" db="UniProtKB">
        <authorList>
            <consortium name="RefSeq"/>
        </authorList>
    </citation>
    <scope>IDENTIFICATION</scope>
</reference>
<dbReference type="InterPro" id="IPR029066">
    <property type="entry name" value="PLP-binding_barrel"/>
</dbReference>
<feature type="modified residue" description="N6-(pyridoxal phosphate)lysine" evidence="2 3">
    <location>
        <position position="62"/>
    </location>
</feature>
<dbReference type="PROSITE" id="PS01211">
    <property type="entry name" value="UPF0001"/>
    <property type="match status" value="1"/>
</dbReference>
<evidence type="ECO:0000256" key="1">
    <source>
        <dbReference type="ARBA" id="ARBA00022898"/>
    </source>
</evidence>
<organism evidence="6 7">
    <name type="scientific">Diaphorina citri</name>
    <name type="common">Asian citrus psyllid</name>
    <dbReference type="NCBI Taxonomy" id="121845"/>
    <lineage>
        <taxon>Eukaryota</taxon>
        <taxon>Metazoa</taxon>
        <taxon>Ecdysozoa</taxon>
        <taxon>Arthropoda</taxon>
        <taxon>Hexapoda</taxon>
        <taxon>Insecta</taxon>
        <taxon>Pterygota</taxon>
        <taxon>Neoptera</taxon>
        <taxon>Paraneoptera</taxon>
        <taxon>Hemiptera</taxon>
        <taxon>Sternorrhyncha</taxon>
        <taxon>Psylloidea</taxon>
        <taxon>Psyllidae</taxon>
        <taxon>Diaphorininae</taxon>
        <taxon>Diaphorina</taxon>
    </lineage>
</organism>
<keyword evidence="6" id="KW-1185">Reference proteome</keyword>
<keyword evidence="1 2" id="KW-0663">Pyridoxal phosphate</keyword>
<evidence type="ECO:0000256" key="4">
    <source>
        <dbReference type="RuleBase" id="RU004514"/>
    </source>
</evidence>
<dbReference type="Proteomes" id="UP000079169">
    <property type="component" value="Unplaced"/>
</dbReference>
<dbReference type="Pfam" id="PF01168">
    <property type="entry name" value="Ala_racemase_N"/>
    <property type="match status" value="1"/>
</dbReference>
<dbReference type="Gene3D" id="3.20.20.10">
    <property type="entry name" value="Alanine racemase"/>
    <property type="match status" value="1"/>
</dbReference>
<comment type="cofactor">
    <cofactor evidence="3">
        <name>pyridoxal 5'-phosphate</name>
        <dbReference type="ChEBI" id="CHEBI:597326"/>
    </cofactor>
</comment>
<dbReference type="PaxDb" id="121845-A0A3Q0JAF4"/>
<evidence type="ECO:0000313" key="7">
    <source>
        <dbReference type="RefSeq" id="XP_026685429.1"/>
    </source>
</evidence>
<dbReference type="FunFam" id="3.20.20.10:FF:000007">
    <property type="entry name" value="Pyridoxal phosphate homeostasis protein"/>
    <property type="match status" value="1"/>
</dbReference>
<dbReference type="HAMAP" id="MF_02087">
    <property type="entry name" value="PLP_homeostasis"/>
    <property type="match status" value="1"/>
</dbReference>
<dbReference type="GO" id="GO:0030170">
    <property type="term" value="F:pyridoxal phosphate binding"/>
    <property type="evidence" value="ECO:0007669"/>
    <property type="project" value="UniProtKB-UniRule"/>
</dbReference>